<evidence type="ECO:0000313" key="3">
    <source>
        <dbReference type="Proteomes" id="UP001652503"/>
    </source>
</evidence>
<feature type="signal peptide" evidence="1">
    <location>
        <begin position="1"/>
        <end position="20"/>
    </location>
</feature>
<feature type="chain" id="PRO_5045092292" evidence="1">
    <location>
        <begin position="21"/>
        <end position="112"/>
    </location>
</feature>
<name>A0ABT2Z6C7_9RHOB</name>
<accession>A0ABT2Z6C7</accession>
<dbReference type="RefSeq" id="WP_263723193.1">
    <property type="nucleotide sequence ID" value="NZ_JAOWLA010000023.1"/>
</dbReference>
<organism evidence="2 3">
    <name type="scientific">Albidovulum sediminicola</name>
    <dbReference type="NCBI Taxonomy" id="2984331"/>
    <lineage>
        <taxon>Bacteria</taxon>
        <taxon>Pseudomonadati</taxon>
        <taxon>Pseudomonadota</taxon>
        <taxon>Alphaproteobacteria</taxon>
        <taxon>Rhodobacterales</taxon>
        <taxon>Paracoccaceae</taxon>
        <taxon>Albidovulum</taxon>
    </lineage>
</organism>
<dbReference type="Proteomes" id="UP001652503">
    <property type="component" value="Unassembled WGS sequence"/>
</dbReference>
<evidence type="ECO:0000256" key="1">
    <source>
        <dbReference type="SAM" id="SignalP"/>
    </source>
</evidence>
<evidence type="ECO:0000313" key="2">
    <source>
        <dbReference type="EMBL" id="MCV2866657.1"/>
    </source>
</evidence>
<keyword evidence="3" id="KW-1185">Reference proteome</keyword>
<proteinExistence type="predicted"/>
<gene>
    <name evidence="2" type="ORF">OE647_18265</name>
</gene>
<keyword evidence="1" id="KW-0732">Signal</keyword>
<dbReference type="EMBL" id="JAOWLA010000023">
    <property type="protein sequence ID" value="MCV2866657.1"/>
    <property type="molecule type" value="Genomic_DNA"/>
</dbReference>
<sequence>MQRFLAIALSILLLATLVAAPLSHGVAANAVDRHARADWGGHMGMHSPQETTRHGGAVACQIYCAATVEFSVLRDHPLRLRWRWDGFVMARWIAPHGTVPEVDERPPRAVFV</sequence>
<protein>
    <submittedName>
        <fullName evidence="2">Uncharacterized protein</fullName>
    </submittedName>
</protein>
<comment type="caution">
    <text evidence="2">The sequence shown here is derived from an EMBL/GenBank/DDBJ whole genome shotgun (WGS) entry which is preliminary data.</text>
</comment>
<reference evidence="2 3" key="1">
    <citation type="submission" date="2022-10" db="EMBL/GenBank/DDBJ databases">
        <title>Defluviimonas sp. nov., isolated from ocean surface water.</title>
        <authorList>
            <person name="He W."/>
            <person name="Wang L."/>
            <person name="Zhang D.-F."/>
        </authorList>
    </citation>
    <scope>NUCLEOTIDE SEQUENCE [LARGE SCALE GENOMIC DNA]</scope>
    <source>
        <strain evidence="2 3">WL0075</strain>
    </source>
</reference>